<dbReference type="EMBL" id="JAUSVS010000002">
    <property type="protein sequence ID" value="MDQ0463756.1"/>
    <property type="molecule type" value="Genomic_DNA"/>
</dbReference>
<keyword evidence="1" id="KW-0732">Signal</keyword>
<accession>A0ABU0IQX7</accession>
<dbReference type="RefSeq" id="WP_307347917.1">
    <property type="nucleotide sequence ID" value="NZ_JAUSVS010000002.1"/>
</dbReference>
<gene>
    <name evidence="2" type="ORF">QO010_001527</name>
</gene>
<protein>
    <submittedName>
        <fullName evidence="2">Uncharacterized protein</fullName>
    </submittedName>
</protein>
<evidence type="ECO:0000313" key="2">
    <source>
        <dbReference type="EMBL" id="MDQ0463756.1"/>
    </source>
</evidence>
<evidence type="ECO:0000256" key="1">
    <source>
        <dbReference type="SAM" id="SignalP"/>
    </source>
</evidence>
<feature type="signal peptide" evidence="1">
    <location>
        <begin position="1"/>
        <end position="22"/>
    </location>
</feature>
<name>A0ABU0IQX7_9CAUL</name>
<dbReference type="Proteomes" id="UP001228905">
    <property type="component" value="Unassembled WGS sequence"/>
</dbReference>
<feature type="chain" id="PRO_5047139308" evidence="1">
    <location>
        <begin position="23"/>
        <end position="199"/>
    </location>
</feature>
<proteinExistence type="predicted"/>
<organism evidence="2 3">
    <name type="scientific">Caulobacter ginsengisoli</name>
    <dbReference type="NCBI Taxonomy" id="400775"/>
    <lineage>
        <taxon>Bacteria</taxon>
        <taxon>Pseudomonadati</taxon>
        <taxon>Pseudomonadota</taxon>
        <taxon>Alphaproteobacteria</taxon>
        <taxon>Caulobacterales</taxon>
        <taxon>Caulobacteraceae</taxon>
        <taxon>Caulobacter</taxon>
    </lineage>
</organism>
<sequence length="199" mass="21493">MIGRRALLVAGFSLAVLGRARAQSEDPPSESDNWPTEYEVFGLKPLAPNDEVVRAYGGFRVLQLSRGWWTVEARALPGGRTEIQTQRAVRDRRLYDRTATISLPEYRRLKARALAFYQAEKADEAEQALARSKPPAPGAENEGTVVGAVCLDADYANAEIGAVPGEAGPVWMGSTCFENTDAAGSIGHMLLAAARLHAP</sequence>
<comment type="caution">
    <text evidence="2">The sequence shown here is derived from an EMBL/GenBank/DDBJ whole genome shotgun (WGS) entry which is preliminary data.</text>
</comment>
<keyword evidence="3" id="KW-1185">Reference proteome</keyword>
<reference evidence="2 3" key="1">
    <citation type="submission" date="2023-07" db="EMBL/GenBank/DDBJ databases">
        <title>Genomic Encyclopedia of Type Strains, Phase IV (KMG-IV): sequencing the most valuable type-strain genomes for metagenomic binning, comparative biology and taxonomic classification.</title>
        <authorList>
            <person name="Goeker M."/>
        </authorList>
    </citation>
    <scope>NUCLEOTIDE SEQUENCE [LARGE SCALE GENOMIC DNA]</scope>
    <source>
        <strain evidence="2 3">DSM 18695</strain>
    </source>
</reference>
<evidence type="ECO:0000313" key="3">
    <source>
        <dbReference type="Proteomes" id="UP001228905"/>
    </source>
</evidence>